<dbReference type="InterPro" id="IPR011598">
    <property type="entry name" value="bHLH_dom"/>
</dbReference>
<dbReference type="InterPro" id="IPR040259">
    <property type="entry name" value="Mesogenin/MesP"/>
</dbReference>
<gene>
    <name evidence="8" type="ORF">B4U80_12711</name>
</gene>
<dbReference type="Proteomes" id="UP000288716">
    <property type="component" value="Unassembled WGS sequence"/>
</dbReference>
<keyword evidence="9" id="KW-1185">Reference proteome</keyword>
<dbReference type="CDD" id="cd11390">
    <property type="entry name" value="bHLH_TS"/>
    <property type="match status" value="1"/>
</dbReference>
<feature type="region of interest" description="Disordered" evidence="6">
    <location>
        <begin position="181"/>
        <end position="210"/>
    </location>
</feature>
<keyword evidence="5" id="KW-0539">Nucleus</keyword>
<accession>A0A443SQ37</accession>
<proteinExistence type="predicted"/>
<name>A0A443SQ37_9ACAR</name>
<keyword evidence="3" id="KW-0238">DNA-binding</keyword>
<dbReference type="Gene3D" id="4.10.280.10">
    <property type="entry name" value="Helix-loop-helix DNA-binding domain"/>
    <property type="match status" value="1"/>
</dbReference>
<evidence type="ECO:0000259" key="7">
    <source>
        <dbReference type="PROSITE" id="PS50888"/>
    </source>
</evidence>
<dbReference type="SUPFAM" id="SSF47459">
    <property type="entry name" value="HLH, helix-loop-helix DNA-binding domain"/>
    <property type="match status" value="1"/>
</dbReference>
<dbReference type="OrthoDB" id="9946827at2759"/>
<dbReference type="PROSITE" id="PS50888">
    <property type="entry name" value="BHLH"/>
    <property type="match status" value="1"/>
</dbReference>
<dbReference type="EMBL" id="NCKV01000841">
    <property type="protein sequence ID" value="RWS29602.1"/>
    <property type="molecule type" value="Genomic_DNA"/>
</dbReference>
<dbReference type="InterPro" id="IPR036638">
    <property type="entry name" value="HLH_DNA-bd_sf"/>
</dbReference>
<evidence type="ECO:0000256" key="3">
    <source>
        <dbReference type="ARBA" id="ARBA00023125"/>
    </source>
</evidence>
<dbReference type="STRING" id="299467.A0A443SQ37"/>
<dbReference type="PANTHER" id="PTHR20937:SF3">
    <property type="entry name" value="IP14615P"/>
    <property type="match status" value="1"/>
</dbReference>
<sequence>MKEEFEDIVQEPSKDYDEESITPTVGKTATFVSIQETDSQRIESEEISDLTAAAPVAIYYQNADEEHEMMVDHNQLHENLYPTDLSIRSGDSEENMNFVTYGQSYTTQKPEVPSYFDTPSVRDYLPCGANLLTNYSSAATGSTEIDSSSKWSYTYQQRNYSSNLPTHSKYRFPCVGRPPRLMEGRHYRSSRNSQPLTKEEQRQNACDRERSRMRAMNSAFDVLRAKLPSYKPRGKKLSKIEALRAAIRYISHLKTVLESPTETVYSSEEIFENRNCQNAVRHQWWKEHTIAANYCPTNNDYWFVPQSTAWYQ</sequence>
<evidence type="ECO:0000256" key="4">
    <source>
        <dbReference type="ARBA" id="ARBA00023163"/>
    </source>
</evidence>
<protein>
    <recommendedName>
        <fullName evidence="7">BHLH domain-containing protein</fullName>
    </recommendedName>
</protein>
<evidence type="ECO:0000256" key="2">
    <source>
        <dbReference type="ARBA" id="ARBA00023015"/>
    </source>
</evidence>
<evidence type="ECO:0000313" key="9">
    <source>
        <dbReference type="Proteomes" id="UP000288716"/>
    </source>
</evidence>
<organism evidence="8 9">
    <name type="scientific">Leptotrombidium deliense</name>
    <dbReference type="NCBI Taxonomy" id="299467"/>
    <lineage>
        <taxon>Eukaryota</taxon>
        <taxon>Metazoa</taxon>
        <taxon>Ecdysozoa</taxon>
        <taxon>Arthropoda</taxon>
        <taxon>Chelicerata</taxon>
        <taxon>Arachnida</taxon>
        <taxon>Acari</taxon>
        <taxon>Acariformes</taxon>
        <taxon>Trombidiformes</taxon>
        <taxon>Prostigmata</taxon>
        <taxon>Anystina</taxon>
        <taxon>Parasitengona</taxon>
        <taxon>Trombiculoidea</taxon>
        <taxon>Trombiculidae</taxon>
        <taxon>Leptotrombidium</taxon>
    </lineage>
</organism>
<dbReference type="SMART" id="SM00353">
    <property type="entry name" value="HLH"/>
    <property type="match status" value="1"/>
</dbReference>
<dbReference type="Pfam" id="PF00010">
    <property type="entry name" value="HLH"/>
    <property type="match status" value="1"/>
</dbReference>
<dbReference type="GO" id="GO:0001707">
    <property type="term" value="P:mesoderm formation"/>
    <property type="evidence" value="ECO:0007669"/>
    <property type="project" value="TreeGrafter"/>
</dbReference>
<dbReference type="AlphaFoldDB" id="A0A443SQ37"/>
<evidence type="ECO:0000256" key="6">
    <source>
        <dbReference type="SAM" id="MobiDB-lite"/>
    </source>
</evidence>
<dbReference type="VEuPathDB" id="VectorBase:LDEU002439"/>
<dbReference type="GO" id="GO:0000978">
    <property type="term" value="F:RNA polymerase II cis-regulatory region sequence-specific DNA binding"/>
    <property type="evidence" value="ECO:0007669"/>
    <property type="project" value="TreeGrafter"/>
</dbReference>
<dbReference type="GO" id="GO:0005634">
    <property type="term" value="C:nucleus"/>
    <property type="evidence" value="ECO:0007669"/>
    <property type="project" value="TreeGrafter"/>
</dbReference>
<keyword evidence="4" id="KW-0804">Transcription</keyword>
<feature type="domain" description="BHLH" evidence="7">
    <location>
        <begin position="200"/>
        <end position="253"/>
    </location>
</feature>
<keyword evidence="2" id="KW-0805">Transcription regulation</keyword>
<dbReference type="FunFam" id="4.10.280.10:FF:000090">
    <property type="entry name" value="Salivary gland-expressed bHLH"/>
    <property type="match status" value="1"/>
</dbReference>
<dbReference type="GO" id="GO:0000981">
    <property type="term" value="F:DNA-binding transcription factor activity, RNA polymerase II-specific"/>
    <property type="evidence" value="ECO:0007669"/>
    <property type="project" value="TreeGrafter"/>
</dbReference>
<feature type="compositionally biased region" description="Basic and acidic residues" evidence="6">
    <location>
        <begin position="197"/>
        <end position="210"/>
    </location>
</feature>
<feature type="region of interest" description="Disordered" evidence="6">
    <location>
        <begin position="1"/>
        <end position="22"/>
    </location>
</feature>
<dbReference type="PANTHER" id="PTHR20937">
    <property type="entry name" value="IP14615P"/>
    <property type="match status" value="1"/>
</dbReference>
<evidence type="ECO:0000256" key="1">
    <source>
        <dbReference type="ARBA" id="ARBA00022473"/>
    </source>
</evidence>
<reference evidence="8 9" key="1">
    <citation type="journal article" date="2018" name="Gigascience">
        <title>Genomes of trombidid mites reveal novel predicted allergens and laterally-transferred genes associated with secondary metabolism.</title>
        <authorList>
            <person name="Dong X."/>
            <person name="Chaisiri K."/>
            <person name="Xia D."/>
            <person name="Armstrong S.D."/>
            <person name="Fang Y."/>
            <person name="Donnelly M.J."/>
            <person name="Kadowaki T."/>
            <person name="McGarry J.W."/>
            <person name="Darby A.C."/>
            <person name="Makepeace B.L."/>
        </authorList>
    </citation>
    <scope>NUCLEOTIDE SEQUENCE [LARGE SCALE GENOMIC DNA]</scope>
    <source>
        <strain evidence="8">UoL-UT</strain>
    </source>
</reference>
<comment type="caution">
    <text evidence="8">The sequence shown here is derived from an EMBL/GenBank/DDBJ whole genome shotgun (WGS) entry which is preliminary data.</text>
</comment>
<keyword evidence="1" id="KW-0217">Developmental protein</keyword>
<dbReference type="GO" id="GO:0046983">
    <property type="term" value="F:protein dimerization activity"/>
    <property type="evidence" value="ECO:0007669"/>
    <property type="project" value="InterPro"/>
</dbReference>
<evidence type="ECO:0000313" key="8">
    <source>
        <dbReference type="EMBL" id="RWS29602.1"/>
    </source>
</evidence>
<evidence type="ECO:0000256" key="5">
    <source>
        <dbReference type="ARBA" id="ARBA00023242"/>
    </source>
</evidence>